<organism evidence="1">
    <name type="scientific">Mesorhizobium sp. WSM2240</name>
    <dbReference type="NCBI Taxonomy" id="3228851"/>
    <lineage>
        <taxon>Bacteria</taxon>
        <taxon>Pseudomonadati</taxon>
        <taxon>Pseudomonadota</taxon>
        <taxon>Alphaproteobacteria</taxon>
        <taxon>Hyphomicrobiales</taxon>
        <taxon>Phyllobacteriaceae</taxon>
        <taxon>Mesorhizobium</taxon>
    </lineage>
</organism>
<dbReference type="RefSeq" id="WP_353645239.1">
    <property type="nucleotide sequence ID" value="NZ_CP159253.1"/>
</dbReference>
<name>A0AAU8CLI6_9HYPH</name>
<dbReference type="AlphaFoldDB" id="A0AAU8CLI6"/>
<protein>
    <recommendedName>
        <fullName evidence="2">Heparinase</fullName>
    </recommendedName>
</protein>
<proteinExistence type="predicted"/>
<evidence type="ECO:0000313" key="1">
    <source>
        <dbReference type="EMBL" id="XCG47210.1"/>
    </source>
</evidence>
<reference evidence="1" key="1">
    <citation type="submission" date="2024-06" db="EMBL/GenBank/DDBJ databases">
        <title>Mesorhizobium karijinii sp. nov., a symbiont of the iconic Swainsona formosa from arid Australia.</title>
        <authorList>
            <person name="Hill Y.J."/>
            <person name="Watkin E.L.J."/>
            <person name="O'Hara G.W."/>
            <person name="Terpolilli J."/>
            <person name="Tye M.L."/>
            <person name="Kohlmeier M.G."/>
        </authorList>
    </citation>
    <scope>NUCLEOTIDE SEQUENCE</scope>
    <source>
        <strain evidence="1">WSM2240</strain>
    </source>
</reference>
<accession>A0AAU8CLI6</accession>
<dbReference type="EMBL" id="CP159253">
    <property type="protein sequence ID" value="XCG47210.1"/>
    <property type="molecule type" value="Genomic_DNA"/>
</dbReference>
<evidence type="ECO:0008006" key="2">
    <source>
        <dbReference type="Google" id="ProtNLM"/>
    </source>
</evidence>
<gene>
    <name evidence="1" type="ORF">ABVK50_18160</name>
</gene>
<sequence>MDWNAAIEKNREALKRILATLVAMAALAGGATLPRHLHRAVLRLLRPAEAAARRLIIVTARGLVVALPQARPRKPKLKSLTWRDAGRAGVPAPSENLAPRALPLPLLDPLPRWGRRARPAASGVPRISVPGFTRLFRVRPQSPDDPIDATRLASRLEALASALDDLPGQARRFARWRARRDAAGAQARQGRHAGRARRLWPLRPGRPPGGRRRPVHEVHEVLNVVHGLAFWALQSTDTS</sequence>